<evidence type="ECO:0000313" key="2">
    <source>
        <dbReference type="Proteomes" id="UP000016487"/>
    </source>
</evidence>
<dbReference type="AlphaFoldDB" id="A0AAD4AEH2"/>
<organism evidence="1 2">
    <name type="scientific">Pseudoalteromonas citrea</name>
    <dbReference type="NCBI Taxonomy" id="43655"/>
    <lineage>
        <taxon>Bacteria</taxon>
        <taxon>Pseudomonadati</taxon>
        <taxon>Pseudomonadota</taxon>
        <taxon>Gammaproteobacteria</taxon>
        <taxon>Alteromonadales</taxon>
        <taxon>Pseudoalteromonadaceae</taxon>
        <taxon>Pseudoalteromonas</taxon>
    </lineage>
</organism>
<reference evidence="1" key="2">
    <citation type="submission" date="2015-03" db="EMBL/GenBank/DDBJ databases">
        <title>Genome sequence of Pseudoalteromonas citrea.</title>
        <authorList>
            <person name="Xie B.-B."/>
            <person name="Rong J.-C."/>
            <person name="Qin Q.-L."/>
            <person name="Zhang Y.-Z."/>
        </authorList>
    </citation>
    <scope>NUCLEOTIDE SEQUENCE</scope>
    <source>
        <strain evidence="1">DSM 8771</strain>
    </source>
</reference>
<gene>
    <name evidence="1" type="ORF">PCIT_b0460</name>
</gene>
<evidence type="ECO:0000313" key="1">
    <source>
        <dbReference type="EMBL" id="KAF7764455.1"/>
    </source>
</evidence>
<comment type="caution">
    <text evidence="1">The sequence shown here is derived from an EMBL/GenBank/DDBJ whole genome shotgun (WGS) entry which is preliminary data.</text>
</comment>
<sequence>MFSSLNLLSKYLSKFSAVKITVDFAMRLPKGTTLKVKDHD</sequence>
<proteinExistence type="predicted"/>
<name>A0AAD4AEH2_9GAMM</name>
<dbReference type="EMBL" id="AHBZ03000027">
    <property type="protein sequence ID" value="KAF7764455.1"/>
    <property type="molecule type" value="Genomic_DNA"/>
</dbReference>
<dbReference type="Proteomes" id="UP000016487">
    <property type="component" value="Unassembled WGS sequence"/>
</dbReference>
<reference evidence="1" key="1">
    <citation type="journal article" date="2012" name="J. Bacteriol.">
        <title>Genome sequences of type strains of seven species of the marine bacterium Pseudoalteromonas.</title>
        <authorList>
            <person name="Xie B.B."/>
            <person name="Shu Y.L."/>
            <person name="Qin Q.L."/>
            <person name="Rong J.C."/>
            <person name="Zhang X.Y."/>
            <person name="Chen X.L."/>
            <person name="Shi M."/>
            <person name="He H.L."/>
            <person name="Zhou B.C."/>
            <person name="Zhang Y.Z."/>
        </authorList>
    </citation>
    <scope>NUCLEOTIDE SEQUENCE</scope>
    <source>
        <strain evidence="1">DSM 8771</strain>
    </source>
</reference>
<accession>A0AAD4AEH2</accession>
<protein>
    <submittedName>
        <fullName evidence="1">Uncharacterized protein</fullName>
    </submittedName>
</protein>